<organism evidence="4 5">
    <name type="scientific">Faecalibacterium prausnitzii</name>
    <dbReference type="NCBI Taxonomy" id="853"/>
    <lineage>
        <taxon>Bacteria</taxon>
        <taxon>Bacillati</taxon>
        <taxon>Bacillota</taxon>
        <taxon>Clostridia</taxon>
        <taxon>Eubacteriales</taxon>
        <taxon>Oscillospiraceae</taxon>
        <taxon>Faecalibacterium</taxon>
    </lineage>
</organism>
<evidence type="ECO:0000256" key="1">
    <source>
        <dbReference type="SAM" id="MobiDB-lite"/>
    </source>
</evidence>
<dbReference type="GO" id="GO:0003697">
    <property type="term" value="F:single-stranded DNA binding"/>
    <property type="evidence" value="ECO:0007669"/>
    <property type="project" value="InterPro"/>
</dbReference>
<feature type="region of interest" description="Disordered" evidence="1">
    <location>
        <begin position="592"/>
        <end position="629"/>
    </location>
</feature>
<feature type="domain" description="DUF3849" evidence="3">
    <location>
        <begin position="329"/>
        <end position="450"/>
    </location>
</feature>
<feature type="compositionally biased region" description="Basic and acidic residues" evidence="1">
    <location>
        <begin position="592"/>
        <end position="606"/>
    </location>
</feature>
<dbReference type="InterPro" id="IPR013610">
    <property type="entry name" value="ArdC_N"/>
</dbReference>
<evidence type="ECO:0000313" key="4">
    <source>
        <dbReference type="EMBL" id="PDX75658.1"/>
    </source>
</evidence>
<name>A0A2A7A9M3_9FIRM</name>
<sequence length="629" mass="70641">MAENKNAQQVREITDKLEQGIKELFESERFKEYLRTMSKFYNYSFNNTLLIAMQKPEATYVAGYTSWQRNFDRQVMKGEKGIKILAPAPYKAQEEREKIDPATQKPVIGADGKAVTETVEVLRPAFKVVSVFDVSQTDGKELPDIIVDELKGTVENYEAFFDALKQESPVPISFEDIPGGAKGFFSPVESRIAIQEGMSEIQTVKTAIHEIAHAKLHAVNPDEKTAPEDKKDRHTKEVEAESVAYTVCQRYGIETSDYSFGYIAGWSSGKETKELKSSLDTIRKMAAEMIEGIDAKLKVLLAEKAQSAEIEVEAPVKEAVPEEKPEVPIYRETANYAYEAGELESYRASLAANVECRKAIEAAISSNYGDNRLDADAAVKSVLEQFSPERVRYVLANTIQQKDFDGRIPQPLKEWAKSIDVCPENASRFLVDKPNPGLTALFVDAFRQQTEAQKDVTSEKATERDPEVVAWENDEITSIEVKTVEVKSPFAPLPEEAAKAPKAHRLTAEEKEIKAAVMDTLKGQIAYNNDGMRASYRASNHSFNLLARNGVRIEGNTVTQNGEPLFKIHRRHAARKTQGCYRELMPTLEYVRQEQKQEKPSIRDQLKAAAKTQPEKKSPVKSKTHDMEL</sequence>
<comment type="caution">
    <text evidence="4">The sequence shown here is derived from an EMBL/GenBank/DDBJ whole genome shotgun (WGS) entry which is preliminary data.</text>
</comment>
<dbReference type="RefSeq" id="WP_097785454.1">
    <property type="nucleotide sequence ID" value="NZ_NMTW01000034.1"/>
</dbReference>
<evidence type="ECO:0000259" key="3">
    <source>
        <dbReference type="Pfam" id="PF12960"/>
    </source>
</evidence>
<dbReference type="Proteomes" id="UP000220157">
    <property type="component" value="Unassembled WGS sequence"/>
</dbReference>
<dbReference type="Pfam" id="PF12960">
    <property type="entry name" value="DUF3849"/>
    <property type="match status" value="1"/>
</dbReference>
<gene>
    <name evidence="4" type="ORF">CGS56_07810</name>
</gene>
<accession>A0A2A7A9M3</accession>
<protein>
    <submittedName>
        <fullName evidence="4">Antirestriction protein</fullName>
    </submittedName>
</protein>
<feature type="compositionally biased region" description="Basic and acidic residues" evidence="1">
    <location>
        <begin position="613"/>
        <end position="629"/>
    </location>
</feature>
<reference evidence="4 5" key="1">
    <citation type="journal article" date="2017" name="Front. Microbiol.">
        <title>New Insights into the Diversity of the Genus Faecalibacterium.</title>
        <authorList>
            <person name="Benevides L."/>
            <person name="Burman S."/>
            <person name="Martin R."/>
            <person name="Robert V."/>
            <person name="Thomas M."/>
            <person name="Miquel S."/>
            <person name="Chain F."/>
            <person name="Sokol H."/>
            <person name="Bermudez-Humaran L.G."/>
            <person name="Morrison M."/>
            <person name="Langella P."/>
            <person name="Azevedo V.A."/>
            <person name="Chatel J.M."/>
            <person name="Soares S."/>
        </authorList>
    </citation>
    <scope>NUCLEOTIDE SEQUENCE [LARGE SCALE GENOMIC DNA]</scope>
    <source>
        <strain evidence="4 5">CNCM I 4573</strain>
    </source>
</reference>
<evidence type="ECO:0000313" key="5">
    <source>
        <dbReference type="Proteomes" id="UP000220157"/>
    </source>
</evidence>
<evidence type="ECO:0000259" key="2">
    <source>
        <dbReference type="Pfam" id="PF08401"/>
    </source>
</evidence>
<dbReference type="Pfam" id="PF08401">
    <property type="entry name" value="ArdcN"/>
    <property type="match status" value="1"/>
</dbReference>
<dbReference type="EMBL" id="NMTW01000034">
    <property type="protein sequence ID" value="PDX75658.1"/>
    <property type="molecule type" value="Genomic_DNA"/>
</dbReference>
<dbReference type="InterPro" id="IPR024383">
    <property type="entry name" value="DUF3849"/>
</dbReference>
<feature type="domain" description="N-terminal" evidence="2">
    <location>
        <begin position="10"/>
        <end position="132"/>
    </location>
</feature>
<dbReference type="AlphaFoldDB" id="A0A2A7A9M3"/>
<proteinExistence type="predicted"/>